<feature type="domain" description="Gfo/Idh/MocA-like oxidoreductase N-terminal" evidence="2">
    <location>
        <begin position="7"/>
        <end position="126"/>
    </location>
</feature>
<dbReference type="Pfam" id="PF01408">
    <property type="entry name" value="GFO_IDH_MocA"/>
    <property type="match status" value="1"/>
</dbReference>
<evidence type="ECO:0000313" key="4">
    <source>
        <dbReference type="EMBL" id="OIW03550.1"/>
    </source>
</evidence>
<organism evidence="4 5">
    <name type="scientific">Lupinus angustifolius</name>
    <name type="common">Narrow-leaved blue lupine</name>
    <dbReference type="NCBI Taxonomy" id="3871"/>
    <lineage>
        <taxon>Eukaryota</taxon>
        <taxon>Viridiplantae</taxon>
        <taxon>Streptophyta</taxon>
        <taxon>Embryophyta</taxon>
        <taxon>Tracheophyta</taxon>
        <taxon>Spermatophyta</taxon>
        <taxon>Magnoliopsida</taxon>
        <taxon>eudicotyledons</taxon>
        <taxon>Gunneridae</taxon>
        <taxon>Pentapetalae</taxon>
        <taxon>rosids</taxon>
        <taxon>fabids</taxon>
        <taxon>Fabales</taxon>
        <taxon>Fabaceae</taxon>
        <taxon>Papilionoideae</taxon>
        <taxon>50 kb inversion clade</taxon>
        <taxon>genistoids sensu lato</taxon>
        <taxon>core genistoids</taxon>
        <taxon>Genisteae</taxon>
        <taxon>Lupinus</taxon>
    </lineage>
</organism>
<keyword evidence="5" id="KW-1185">Reference proteome</keyword>
<dbReference type="SUPFAM" id="SSF55347">
    <property type="entry name" value="Glyceraldehyde-3-phosphate dehydrogenase-like, C-terminal domain"/>
    <property type="match status" value="1"/>
</dbReference>
<dbReference type="KEGG" id="lang:109358148"/>
<dbReference type="Gene3D" id="3.40.50.720">
    <property type="entry name" value="NAD(P)-binding Rossmann-like Domain"/>
    <property type="match status" value="1"/>
</dbReference>
<evidence type="ECO:0000313" key="5">
    <source>
        <dbReference type="Proteomes" id="UP000188354"/>
    </source>
</evidence>
<dbReference type="GO" id="GO:0000166">
    <property type="term" value="F:nucleotide binding"/>
    <property type="evidence" value="ECO:0007669"/>
    <property type="project" value="InterPro"/>
</dbReference>
<dbReference type="AlphaFoldDB" id="A0A1J7GSW9"/>
<dbReference type="Proteomes" id="UP000188354">
    <property type="component" value="Chromosome LG10"/>
</dbReference>
<proteinExistence type="inferred from homology"/>
<dbReference type="Gramene" id="OIW03550">
    <property type="protein sequence ID" value="OIW03550"/>
    <property type="gene ID" value="TanjilG_30970"/>
</dbReference>
<dbReference type="InterPro" id="IPR036291">
    <property type="entry name" value="NAD(P)-bd_dom_sf"/>
</dbReference>
<dbReference type="InterPro" id="IPR055170">
    <property type="entry name" value="GFO_IDH_MocA-like_dom"/>
</dbReference>
<name>A0A1J7GSW9_LUPAN</name>
<dbReference type="EMBL" id="CM007370">
    <property type="protein sequence ID" value="OIW03550.1"/>
    <property type="molecule type" value="Genomic_DNA"/>
</dbReference>
<comment type="similarity">
    <text evidence="1">Belongs to the Gfo/Idh/MocA family.</text>
</comment>
<dbReference type="OMA" id="GSSMHWE"/>
<evidence type="ECO:0000256" key="1">
    <source>
        <dbReference type="ARBA" id="ARBA00010928"/>
    </source>
</evidence>
<gene>
    <name evidence="4" type="ORF">TanjilG_30970</name>
</gene>
<dbReference type="OrthoDB" id="2129491at2759"/>
<dbReference type="InterPro" id="IPR000683">
    <property type="entry name" value="Gfo/Idh/MocA-like_OxRdtase_N"/>
</dbReference>
<dbReference type="Gene3D" id="3.30.360.10">
    <property type="entry name" value="Dihydrodipicolinate Reductase, domain 2"/>
    <property type="match status" value="1"/>
</dbReference>
<dbReference type="SUPFAM" id="SSF51735">
    <property type="entry name" value="NAD(P)-binding Rossmann-fold domains"/>
    <property type="match status" value="1"/>
</dbReference>
<reference evidence="4 5" key="1">
    <citation type="journal article" date="2017" name="Plant Biotechnol. J.">
        <title>A comprehensive draft genome sequence for lupin (Lupinus angustifolius), an emerging health food: insights into plant-microbe interactions and legume evolution.</title>
        <authorList>
            <person name="Hane J.K."/>
            <person name="Ming Y."/>
            <person name="Kamphuis L.G."/>
            <person name="Nelson M.N."/>
            <person name="Garg G."/>
            <person name="Atkins C.A."/>
            <person name="Bayer P.E."/>
            <person name="Bravo A."/>
            <person name="Bringans S."/>
            <person name="Cannon S."/>
            <person name="Edwards D."/>
            <person name="Foley R."/>
            <person name="Gao L.L."/>
            <person name="Harrison M.J."/>
            <person name="Huang W."/>
            <person name="Hurgobin B."/>
            <person name="Li S."/>
            <person name="Liu C.W."/>
            <person name="McGrath A."/>
            <person name="Morahan G."/>
            <person name="Murray J."/>
            <person name="Weller J."/>
            <person name="Jian J."/>
            <person name="Singh K.B."/>
        </authorList>
    </citation>
    <scope>NUCLEOTIDE SEQUENCE [LARGE SCALE GENOMIC DNA]</scope>
    <source>
        <strain evidence="5">cv. Tanjil</strain>
        <tissue evidence="4">Whole plant</tissue>
    </source>
</reference>
<evidence type="ECO:0000259" key="2">
    <source>
        <dbReference type="Pfam" id="PF01408"/>
    </source>
</evidence>
<feature type="domain" description="GFO/IDH/MocA-like oxidoreductase" evidence="3">
    <location>
        <begin position="144"/>
        <end position="260"/>
    </location>
</feature>
<protein>
    <submittedName>
        <fullName evidence="4">Uncharacterized protein</fullName>
    </submittedName>
</protein>
<accession>A0A1J7GSW9</accession>
<sequence length="364" mass="40790">MTHEKPIRFGILGCAHIAIKLCKAITTAPNATLHAIGSRSLEKAAAFMVEHGLPEAVRVYGSYEDVVNDDEVDAIYIPLPTGLHVTWAVNAAERGKHVLLEKPVAMNVTELDRILEACEAHGVQFMDGTMWVHHPRTSKMKEALSDQQRFGQLKWIHTCLTYNPGPEFMKHSIRMKPELDGLGALGDVGWYCIRAILWAMDYELPKSVLAFPGAILNEAGVIISCGSSLHWEDGKSATFHCSFLTYITFDITALGTKGCLRLNDFTLPYDENLGFGTFHESSELDYGKIEQGRWCPKANEHVVETEFSQDVWMVKEFASLVQKVKYLEVKPEKEWSVMSRKTQLVLDAVKDSIERGYKVVEIGS</sequence>
<dbReference type="PANTHER" id="PTHR46368:SF14">
    <property type="entry name" value="OXIDOREDUCTASE FAMILY, NAD-BINDING ROSSMANN FOLD PROTEIN"/>
    <property type="match status" value="1"/>
</dbReference>
<evidence type="ECO:0000259" key="3">
    <source>
        <dbReference type="Pfam" id="PF22725"/>
    </source>
</evidence>
<dbReference type="PANTHER" id="PTHR46368">
    <property type="match status" value="1"/>
</dbReference>
<dbReference type="Pfam" id="PF22725">
    <property type="entry name" value="GFO_IDH_MocA_C3"/>
    <property type="match status" value="1"/>
</dbReference>
<dbReference type="STRING" id="3871.A0A1J7GSW9"/>